<keyword evidence="14" id="KW-0961">Cell wall biogenesis/degradation</keyword>
<keyword evidence="11 18" id="KW-1133">Transmembrane helix</keyword>
<keyword evidence="7 18" id="KW-0812">Transmembrane</keyword>
<comment type="catalytic activity">
    <reaction evidence="15">
        <text>Preferential cleavage: (Ac)2-L-Lys-D-Ala-|-D-Ala. Also transpeptidation of peptidyl-alanyl moieties that are N-acyl substituents of D-alanine.</text>
        <dbReference type="EC" id="3.4.16.4"/>
    </reaction>
</comment>
<feature type="domain" description="Penicillin-binding protein transpeptidase" evidence="19">
    <location>
        <begin position="350"/>
        <end position="587"/>
    </location>
</feature>
<dbReference type="Pfam" id="PF00905">
    <property type="entry name" value="Transpeptidase"/>
    <property type="match status" value="1"/>
</dbReference>
<evidence type="ECO:0000256" key="14">
    <source>
        <dbReference type="ARBA" id="ARBA00023316"/>
    </source>
</evidence>
<keyword evidence="10" id="KW-0573">Peptidoglycan synthesis</keyword>
<feature type="region of interest" description="Disordered" evidence="17">
    <location>
        <begin position="640"/>
        <end position="718"/>
    </location>
</feature>
<keyword evidence="8" id="KW-0378">Hydrolase</keyword>
<feature type="compositionally biased region" description="Low complexity" evidence="17">
    <location>
        <begin position="643"/>
        <end position="653"/>
    </location>
</feature>
<evidence type="ECO:0000256" key="12">
    <source>
        <dbReference type="ARBA" id="ARBA00023136"/>
    </source>
</evidence>
<dbReference type="PANTHER" id="PTHR32282:SF33">
    <property type="entry name" value="PEPTIDOGLYCAN GLYCOSYLTRANSFERASE"/>
    <property type="match status" value="1"/>
</dbReference>
<dbReference type="GO" id="GO:0008955">
    <property type="term" value="F:peptidoglycan glycosyltransferase activity"/>
    <property type="evidence" value="ECO:0007669"/>
    <property type="project" value="UniProtKB-EC"/>
</dbReference>
<dbReference type="GO" id="GO:0071555">
    <property type="term" value="P:cell wall organization"/>
    <property type="evidence" value="ECO:0007669"/>
    <property type="project" value="UniProtKB-KW"/>
</dbReference>
<organism evidence="21 22">
    <name type="scientific">Candidatus Nitrosymbiomonas proteolyticus</name>
    <dbReference type="NCBI Taxonomy" id="2608984"/>
    <lineage>
        <taxon>Bacteria</taxon>
        <taxon>Bacillati</taxon>
        <taxon>Armatimonadota</taxon>
        <taxon>Armatimonadota incertae sedis</taxon>
        <taxon>Candidatus Nitrosymbiomonas</taxon>
    </lineage>
</organism>
<dbReference type="Gene3D" id="1.10.3810.10">
    <property type="entry name" value="Biosynthetic peptidoglycan transglycosylase-like"/>
    <property type="match status" value="1"/>
</dbReference>
<name>A0A809RBB6_9BACT</name>
<evidence type="ECO:0000256" key="6">
    <source>
        <dbReference type="ARBA" id="ARBA00022679"/>
    </source>
</evidence>
<comment type="catalytic activity">
    <reaction evidence="16">
        <text>[GlcNAc-(1-&gt;4)-Mur2Ac(oyl-L-Ala-gamma-D-Glu-L-Lys-D-Ala-D-Ala)](n)-di-trans,octa-cis-undecaprenyl diphosphate + beta-D-GlcNAc-(1-&gt;4)-Mur2Ac(oyl-L-Ala-gamma-D-Glu-L-Lys-D-Ala-D-Ala)-di-trans,octa-cis-undecaprenyl diphosphate = [GlcNAc-(1-&gt;4)-Mur2Ac(oyl-L-Ala-gamma-D-Glu-L-Lys-D-Ala-D-Ala)](n+1)-di-trans,octa-cis-undecaprenyl diphosphate + di-trans,octa-cis-undecaprenyl diphosphate + H(+)</text>
        <dbReference type="Rhea" id="RHEA:23708"/>
        <dbReference type="Rhea" id="RHEA-COMP:9602"/>
        <dbReference type="Rhea" id="RHEA-COMP:9603"/>
        <dbReference type="ChEBI" id="CHEBI:15378"/>
        <dbReference type="ChEBI" id="CHEBI:58405"/>
        <dbReference type="ChEBI" id="CHEBI:60033"/>
        <dbReference type="ChEBI" id="CHEBI:78435"/>
        <dbReference type="EC" id="2.4.99.28"/>
    </reaction>
</comment>
<evidence type="ECO:0000256" key="17">
    <source>
        <dbReference type="SAM" id="MobiDB-lite"/>
    </source>
</evidence>
<evidence type="ECO:0000256" key="10">
    <source>
        <dbReference type="ARBA" id="ARBA00022984"/>
    </source>
</evidence>
<dbReference type="GO" id="GO:0016020">
    <property type="term" value="C:membrane"/>
    <property type="evidence" value="ECO:0007669"/>
    <property type="project" value="UniProtKB-SubCell"/>
</dbReference>
<evidence type="ECO:0000259" key="20">
    <source>
        <dbReference type="Pfam" id="PF00912"/>
    </source>
</evidence>
<evidence type="ECO:0000256" key="5">
    <source>
        <dbReference type="ARBA" id="ARBA00022676"/>
    </source>
</evidence>
<dbReference type="PANTHER" id="PTHR32282">
    <property type="entry name" value="BINDING PROTEIN TRANSPEPTIDASE, PUTATIVE-RELATED"/>
    <property type="match status" value="1"/>
</dbReference>
<keyword evidence="13" id="KW-0511">Multifunctional enzyme</keyword>
<evidence type="ECO:0000313" key="21">
    <source>
        <dbReference type="EMBL" id="BBO23928.1"/>
    </source>
</evidence>
<dbReference type="KEGG" id="npy:NPRO_15230"/>
<proteinExistence type="predicted"/>
<evidence type="ECO:0000256" key="9">
    <source>
        <dbReference type="ARBA" id="ARBA00022960"/>
    </source>
</evidence>
<evidence type="ECO:0000256" key="8">
    <source>
        <dbReference type="ARBA" id="ARBA00022801"/>
    </source>
</evidence>
<dbReference type="Proteomes" id="UP000662873">
    <property type="component" value="Chromosome"/>
</dbReference>
<dbReference type="GO" id="GO:0008360">
    <property type="term" value="P:regulation of cell shape"/>
    <property type="evidence" value="ECO:0007669"/>
    <property type="project" value="UniProtKB-KW"/>
</dbReference>
<dbReference type="NCBIfam" id="TIGR02074">
    <property type="entry name" value="PBP_1a_fam"/>
    <property type="match status" value="1"/>
</dbReference>
<keyword evidence="3" id="KW-0121">Carboxypeptidase</keyword>
<dbReference type="Pfam" id="PF00912">
    <property type="entry name" value="Transgly"/>
    <property type="match status" value="1"/>
</dbReference>
<keyword evidence="12 18" id="KW-0472">Membrane</keyword>
<dbReference type="InterPro" id="IPR001460">
    <property type="entry name" value="PCN-bd_Tpept"/>
</dbReference>
<keyword evidence="4" id="KW-0645">Protease</keyword>
<dbReference type="GO" id="GO:0030288">
    <property type="term" value="C:outer membrane-bounded periplasmic space"/>
    <property type="evidence" value="ECO:0007669"/>
    <property type="project" value="TreeGrafter"/>
</dbReference>
<evidence type="ECO:0000256" key="4">
    <source>
        <dbReference type="ARBA" id="ARBA00022670"/>
    </source>
</evidence>
<accession>A0A809RBB6</accession>
<evidence type="ECO:0000313" key="22">
    <source>
        <dbReference type="Proteomes" id="UP000662873"/>
    </source>
</evidence>
<dbReference type="InterPro" id="IPR050396">
    <property type="entry name" value="Glycosyltr_51/Transpeptidase"/>
</dbReference>
<dbReference type="InterPro" id="IPR036950">
    <property type="entry name" value="PBP_transglycosylase"/>
</dbReference>
<feature type="domain" description="Glycosyl transferase family 51" evidence="20">
    <location>
        <begin position="83"/>
        <end position="257"/>
    </location>
</feature>
<evidence type="ECO:0000256" key="3">
    <source>
        <dbReference type="ARBA" id="ARBA00022645"/>
    </source>
</evidence>
<keyword evidence="5" id="KW-0328">Glycosyltransferase</keyword>
<evidence type="ECO:0000256" key="16">
    <source>
        <dbReference type="ARBA" id="ARBA00049902"/>
    </source>
</evidence>
<feature type="transmembrane region" description="Helical" evidence="18">
    <location>
        <begin position="30"/>
        <end position="48"/>
    </location>
</feature>
<protein>
    <submittedName>
        <fullName evidence="21">Penicillin-binding protein 1A family</fullName>
    </submittedName>
</protein>
<feature type="compositionally biased region" description="Acidic residues" evidence="17">
    <location>
        <begin position="654"/>
        <end position="663"/>
    </location>
</feature>
<dbReference type="SUPFAM" id="SSF53955">
    <property type="entry name" value="Lysozyme-like"/>
    <property type="match status" value="1"/>
</dbReference>
<keyword evidence="9" id="KW-0133">Cell shape</keyword>
<dbReference type="AlphaFoldDB" id="A0A809RBB6"/>
<dbReference type="InterPro" id="IPR023346">
    <property type="entry name" value="Lysozyme-like_dom_sf"/>
</dbReference>
<evidence type="ECO:0000256" key="18">
    <source>
        <dbReference type="SAM" id="Phobius"/>
    </source>
</evidence>
<sequence>MAVKAARRAASKERVSATAKRSPWKRRVKLAVSFLFIALTVSFLYFGFRFYRELEWAAGIVPNLDEEISKISTNPSVIVSADGKTLYRVQTEYRKPADFGDIPQIVRDATLAAEDHRFYDHSGVDWLGLARAAFVNAKEGRSAQGASTITMQLAKRLYTGTQRTFDRKLKDMALAVQIERYSTKDQILTTYLNQVYYGSGAYGVRAAADVYFGKSLDELSLGEAAMLARMVRRPSYDNPFDDLDRAIRNRNLVLQRMLEYGMIAQDQYEAASQEEVKLAPRRFGSGARTLAASYFTDWVLETLKKEFPDLDITKGGYRIETTLDLELQEYAEKQVAEVIEKFRKQKLTTGAFVLLNDSGQVLAMVGGADYDRNQFNVITHGVRQPGSSFKPFVYATALSSGVIDTHSRISNEPLSIEDPVKGRVTWPKNANGKYGGEVSVRTALASSINVPAARVCIDVGPQTVSNFARDVFGIRSPMAPVPSLALGSSGLSLMEMAEGYSVFMLKGDRLRPYGIVRIVGPEGEVVRSYSPKFQRGVLDRRVAEAMDGFLRAVITGGTGTRARTVENARGKTGTTSDHRDAWFCGYTNSLLGIGWVASEKRVNGRWEYDPMSRVFGGQVTIQIWEGVMKEAVKKYKAREDVLPGPSSIPASADPDPDPDEPPVDDAAGHGEDPLAAPPGNPPAGETAAPLPSTSERATDAVPSPIVPGQSESGPTGERNAIRLEICVDSGLIANRYCPETVRRRFDRGAEPRNVCPLHGPHP</sequence>
<evidence type="ECO:0000256" key="7">
    <source>
        <dbReference type="ARBA" id="ARBA00022692"/>
    </source>
</evidence>
<evidence type="ECO:0000256" key="15">
    <source>
        <dbReference type="ARBA" id="ARBA00034000"/>
    </source>
</evidence>
<evidence type="ECO:0000259" key="19">
    <source>
        <dbReference type="Pfam" id="PF00905"/>
    </source>
</evidence>
<dbReference type="SUPFAM" id="SSF56601">
    <property type="entry name" value="beta-lactamase/transpeptidase-like"/>
    <property type="match status" value="1"/>
</dbReference>
<dbReference type="InterPro" id="IPR012338">
    <property type="entry name" value="Beta-lactam/transpept-like"/>
</dbReference>
<keyword evidence="6" id="KW-0808">Transferase</keyword>
<dbReference type="InterPro" id="IPR001264">
    <property type="entry name" value="Glyco_trans_51"/>
</dbReference>
<gene>
    <name evidence="21" type="ORF">NPRO_15230</name>
</gene>
<comment type="subcellular location">
    <subcellularLocation>
        <location evidence="1">Membrane</location>
    </subcellularLocation>
</comment>
<dbReference type="GO" id="GO:0009252">
    <property type="term" value="P:peptidoglycan biosynthetic process"/>
    <property type="evidence" value="ECO:0007669"/>
    <property type="project" value="UniProtKB-KW"/>
</dbReference>
<dbReference type="GO" id="GO:0008658">
    <property type="term" value="F:penicillin binding"/>
    <property type="evidence" value="ECO:0007669"/>
    <property type="project" value="InterPro"/>
</dbReference>
<evidence type="ECO:0000256" key="13">
    <source>
        <dbReference type="ARBA" id="ARBA00023268"/>
    </source>
</evidence>
<reference evidence="21" key="1">
    <citation type="journal article" name="DNA Res.">
        <title>The physiological potential of anammox bacteria as revealed by their core genome structure.</title>
        <authorList>
            <person name="Okubo T."/>
            <person name="Toyoda A."/>
            <person name="Fukuhara K."/>
            <person name="Uchiyama I."/>
            <person name="Harigaya Y."/>
            <person name="Kuroiwa M."/>
            <person name="Suzuki T."/>
            <person name="Murakami Y."/>
            <person name="Suwa Y."/>
            <person name="Takami H."/>
        </authorList>
    </citation>
    <scope>NUCLEOTIDE SEQUENCE</scope>
    <source>
        <strain evidence="21">317325-2</strain>
    </source>
</reference>
<dbReference type="FunFam" id="1.10.3810.10:FF:000003">
    <property type="entry name" value="Penicillin-binding protein 1a"/>
    <property type="match status" value="1"/>
</dbReference>
<dbReference type="EMBL" id="AP021858">
    <property type="protein sequence ID" value="BBO23928.1"/>
    <property type="molecule type" value="Genomic_DNA"/>
</dbReference>
<dbReference type="GO" id="GO:0006508">
    <property type="term" value="P:proteolysis"/>
    <property type="evidence" value="ECO:0007669"/>
    <property type="project" value="UniProtKB-KW"/>
</dbReference>
<evidence type="ECO:0000256" key="11">
    <source>
        <dbReference type="ARBA" id="ARBA00022989"/>
    </source>
</evidence>
<evidence type="ECO:0000256" key="2">
    <source>
        <dbReference type="ARBA" id="ARBA00004752"/>
    </source>
</evidence>
<evidence type="ECO:0000256" key="1">
    <source>
        <dbReference type="ARBA" id="ARBA00004370"/>
    </source>
</evidence>
<dbReference type="Gene3D" id="3.40.710.10">
    <property type="entry name" value="DD-peptidase/beta-lactamase superfamily"/>
    <property type="match status" value="1"/>
</dbReference>
<dbReference type="GO" id="GO:0009002">
    <property type="term" value="F:serine-type D-Ala-D-Ala carboxypeptidase activity"/>
    <property type="evidence" value="ECO:0007669"/>
    <property type="project" value="UniProtKB-EC"/>
</dbReference>
<comment type="pathway">
    <text evidence="2">Cell wall biogenesis; peptidoglycan biosynthesis.</text>
</comment>